<evidence type="ECO:0000256" key="2">
    <source>
        <dbReference type="ARBA" id="ARBA00023002"/>
    </source>
</evidence>
<dbReference type="AlphaFoldDB" id="A0AAD4QRH6"/>
<dbReference type="GO" id="GO:0005829">
    <property type="term" value="C:cytosol"/>
    <property type="evidence" value="ECO:0007669"/>
    <property type="project" value="TreeGrafter"/>
</dbReference>
<dbReference type="Gene3D" id="3.40.50.720">
    <property type="entry name" value="NAD(P)-binding Rossmann-like Domain"/>
    <property type="match status" value="1"/>
</dbReference>
<dbReference type="InterPro" id="IPR013149">
    <property type="entry name" value="ADH-like_C"/>
</dbReference>
<evidence type="ECO:0000313" key="7">
    <source>
        <dbReference type="Proteomes" id="UP001203297"/>
    </source>
</evidence>
<dbReference type="InterPro" id="IPR011032">
    <property type="entry name" value="GroES-like_sf"/>
</dbReference>
<dbReference type="SMART" id="SM00829">
    <property type="entry name" value="PKS_ER"/>
    <property type="match status" value="1"/>
</dbReference>
<dbReference type="PANTHER" id="PTHR48106:SF13">
    <property type="entry name" value="QUINONE OXIDOREDUCTASE-RELATED"/>
    <property type="match status" value="1"/>
</dbReference>
<dbReference type="GO" id="GO:0003960">
    <property type="term" value="F:quinone reductase (NADPH) activity"/>
    <property type="evidence" value="ECO:0007669"/>
    <property type="project" value="InterPro"/>
</dbReference>
<evidence type="ECO:0000256" key="4">
    <source>
        <dbReference type="ARBA" id="ARBA00070796"/>
    </source>
</evidence>
<organism evidence="6 7">
    <name type="scientific">Multifurca ochricompacta</name>
    <dbReference type="NCBI Taxonomy" id="376703"/>
    <lineage>
        <taxon>Eukaryota</taxon>
        <taxon>Fungi</taxon>
        <taxon>Dikarya</taxon>
        <taxon>Basidiomycota</taxon>
        <taxon>Agaricomycotina</taxon>
        <taxon>Agaricomycetes</taxon>
        <taxon>Russulales</taxon>
        <taxon>Russulaceae</taxon>
        <taxon>Multifurca</taxon>
    </lineage>
</organism>
<dbReference type="Pfam" id="PF00107">
    <property type="entry name" value="ADH_zinc_N"/>
    <property type="match status" value="1"/>
</dbReference>
<feature type="domain" description="Enoyl reductase (ER)" evidence="5">
    <location>
        <begin position="16"/>
        <end position="338"/>
    </location>
</feature>
<dbReference type="InterPro" id="IPR047618">
    <property type="entry name" value="QOR-like"/>
</dbReference>
<evidence type="ECO:0000256" key="1">
    <source>
        <dbReference type="ARBA" id="ARBA00022857"/>
    </source>
</evidence>
<evidence type="ECO:0000259" key="5">
    <source>
        <dbReference type="SMART" id="SM00829"/>
    </source>
</evidence>
<dbReference type="InterPro" id="IPR013154">
    <property type="entry name" value="ADH-like_N"/>
</dbReference>
<proteinExistence type="predicted"/>
<reference evidence="6" key="1">
    <citation type="journal article" date="2022" name="New Phytol.">
        <title>Evolutionary transition to the ectomycorrhizal habit in the genomes of a hyperdiverse lineage of mushroom-forming fungi.</title>
        <authorList>
            <person name="Looney B."/>
            <person name="Miyauchi S."/>
            <person name="Morin E."/>
            <person name="Drula E."/>
            <person name="Courty P.E."/>
            <person name="Kohler A."/>
            <person name="Kuo A."/>
            <person name="LaButti K."/>
            <person name="Pangilinan J."/>
            <person name="Lipzen A."/>
            <person name="Riley R."/>
            <person name="Andreopoulos W."/>
            <person name="He G."/>
            <person name="Johnson J."/>
            <person name="Nolan M."/>
            <person name="Tritt A."/>
            <person name="Barry K.W."/>
            <person name="Grigoriev I.V."/>
            <person name="Nagy L.G."/>
            <person name="Hibbett D."/>
            <person name="Henrissat B."/>
            <person name="Matheny P.B."/>
            <person name="Labbe J."/>
            <person name="Martin F.M."/>
        </authorList>
    </citation>
    <scope>NUCLEOTIDE SEQUENCE</scope>
    <source>
        <strain evidence="6">BPL690</strain>
    </source>
</reference>
<keyword evidence="7" id="KW-1185">Reference proteome</keyword>
<dbReference type="EMBL" id="WTXG01000001">
    <property type="protein sequence ID" value="KAI0307617.1"/>
    <property type="molecule type" value="Genomic_DNA"/>
</dbReference>
<keyword evidence="2" id="KW-0560">Oxidoreductase</keyword>
<dbReference type="Gene3D" id="3.90.180.10">
    <property type="entry name" value="Medium-chain alcohol dehydrogenases, catalytic domain"/>
    <property type="match status" value="1"/>
</dbReference>
<dbReference type="CDD" id="cd05286">
    <property type="entry name" value="QOR2"/>
    <property type="match status" value="1"/>
</dbReference>
<dbReference type="InterPro" id="IPR036291">
    <property type="entry name" value="NAD(P)-bd_dom_sf"/>
</dbReference>
<protein>
    <recommendedName>
        <fullName evidence="4">Probable quinone oxidoreductase</fullName>
    </recommendedName>
    <alternativeName>
        <fullName evidence="3">NADPH:quinone reductase</fullName>
    </alternativeName>
</protein>
<dbReference type="Pfam" id="PF08240">
    <property type="entry name" value="ADH_N"/>
    <property type="match status" value="1"/>
</dbReference>
<dbReference type="SUPFAM" id="SSF51735">
    <property type="entry name" value="NAD(P)-binding Rossmann-fold domains"/>
    <property type="match status" value="1"/>
</dbReference>
<dbReference type="FunFam" id="3.40.50.720:FF:000053">
    <property type="entry name" value="Quinone oxidoreductase 1"/>
    <property type="match status" value="1"/>
</dbReference>
<keyword evidence="1" id="KW-0521">NADP</keyword>
<dbReference type="InterPro" id="IPR020843">
    <property type="entry name" value="ER"/>
</dbReference>
<dbReference type="SUPFAM" id="SSF50129">
    <property type="entry name" value="GroES-like"/>
    <property type="match status" value="1"/>
</dbReference>
<dbReference type="GO" id="GO:0070402">
    <property type="term" value="F:NADPH binding"/>
    <property type="evidence" value="ECO:0007669"/>
    <property type="project" value="TreeGrafter"/>
</dbReference>
<comment type="caution">
    <text evidence="6">The sequence shown here is derived from an EMBL/GenBank/DDBJ whole genome shotgun (WGS) entry which is preliminary data.</text>
</comment>
<dbReference type="PANTHER" id="PTHR48106">
    <property type="entry name" value="QUINONE OXIDOREDUCTASE PIG3-RELATED"/>
    <property type="match status" value="1"/>
</dbReference>
<sequence length="343" mass="37318">MPYPTVIKGVGIKQNGGVEVIEELELPFPQVDPGDMLVKVQYAGVNFYDTYLRSGLYPTPYFPMPIAREVAGVLVELPTDEAILNSPNFKKRGFKKGGTVVLDVIGALKEYVSVPWDSMIYPVPDNVPASVAAASLGQMLTTLTQITDAYNVKEGDTVFVHTIAGGTGLLHAQLAKKRGAIVIGTTSTPQKAELAKAHGADHVILYKEEDTVERVSQLTGGKGVDVIYDGVGKDTFDNDFKMIKRRGTIVSFGNASGKVEPFSLTMLAEKNVRLLRPVYTNWMETVDERDGYAREVYRLVSTGEVKINIYKEHPFTAEGVSQAQLDLVGGKSTGKVLIKVADC</sequence>
<dbReference type="GO" id="GO:0035925">
    <property type="term" value="F:mRNA 3'-UTR AU-rich region binding"/>
    <property type="evidence" value="ECO:0007669"/>
    <property type="project" value="TreeGrafter"/>
</dbReference>
<evidence type="ECO:0000256" key="3">
    <source>
        <dbReference type="ARBA" id="ARBA00043088"/>
    </source>
</evidence>
<accession>A0AAD4QRH6</accession>
<dbReference type="Proteomes" id="UP001203297">
    <property type="component" value="Unassembled WGS sequence"/>
</dbReference>
<name>A0AAD4QRH6_9AGAM</name>
<gene>
    <name evidence="6" type="ORF">B0F90DRAFT_1807072</name>
</gene>
<evidence type="ECO:0000313" key="6">
    <source>
        <dbReference type="EMBL" id="KAI0307617.1"/>
    </source>
</evidence>